<accession>A0ABW2UGJ6</accession>
<reference evidence="3" key="2">
    <citation type="journal article" date="2019" name="Int. J. Syst. Evol. Microbiol.">
        <title>The Global Catalogue of Microorganisms (GCM) 10K type strain sequencing project: providing services to taxonomists for standard genome sequencing and annotation.</title>
        <authorList>
            <consortium name="The Broad Institute Genomics Platform"/>
            <consortium name="The Broad Institute Genome Sequencing Center for Infectious Disease"/>
            <person name="Wu L."/>
            <person name="Ma J."/>
        </authorList>
    </citation>
    <scope>NUCLEOTIDE SEQUENCE [LARGE SCALE GENOMIC DNA]</scope>
    <source>
        <strain evidence="3">JCM 19635</strain>
    </source>
</reference>
<dbReference type="EMBL" id="JBHTEK010000007">
    <property type="protein sequence ID" value="MFC7671317.1"/>
    <property type="molecule type" value="Genomic_DNA"/>
</dbReference>
<organism evidence="2 3">
    <name type="scientific">Hymenobacter humi</name>
    <dbReference type="NCBI Taxonomy" id="1411620"/>
    <lineage>
        <taxon>Bacteria</taxon>
        <taxon>Pseudomonadati</taxon>
        <taxon>Bacteroidota</taxon>
        <taxon>Cytophagia</taxon>
        <taxon>Cytophagales</taxon>
        <taxon>Hymenobacteraceae</taxon>
        <taxon>Hymenobacter</taxon>
    </lineage>
</organism>
<name>A0ABW2UGJ6_9BACT</name>
<gene>
    <name evidence="1" type="ORF">ACFQT0_30855</name>
    <name evidence="2" type="ORF">ACFQT0_31285</name>
</gene>
<sequence>MSSALSQLEAFEDDDFEGRLVRRANPWKIAVVLNGYSVAWIALTPAEGAYLTHVLKHPEQLRPLVYFRLALQQGTWSPN</sequence>
<dbReference type="EMBL" id="JBHTEK010000007">
    <property type="protein sequence ID" value="MFC7671395.1"/>
    <property type="molecule type" value="Genomic_DNA"/>
</dbReference>
<reference evidence="2" key="3">
    <citation type="submission" date="2024-09" db="EMBL/GenBank/DDBJ databases">
        <authorList>
            <person name="Sun Q."/>
            <person name="Mori K."/>
        </authorList>
    </citation>
    <scope>NUCLEOTIDE SEQUENCE</scope>
    <source>
        <strain evidence="2">JCM 19635</strain>
    </source>
</reference>
<dbReference type="RefSeq" id="WP_380207364.1">
    <property type="nucleotide sequence ID" value="NZ_JBHTEK010000007.1"/>
</dbReference>
<proteinExistence type="predicted"/>
<protein>
    <submittedName>
        <fullName evidence="2">Uncharacterized protein</fullName>
    </submittedName>
</protein>
<dbReference type="Proteomes" id="UP001596513">
    <property type="component" value="Unassembled WGS sequence"/>
</dbReference>
<evidence type="ECO:0000313" key="1">
    <source>
        <dbReference type="EMBL" id="MFC7671317.1"/>
    </source>
</evidence>
<keyword evidence="3" id="KW-1185">Reference proteome</keyword>
<reference evidence="2" key="1">
    <citation type="journal article" date="2014" name="Int. J. Syst. Evol. Microbiol.">
        <title>Complete genome of a new Firmicutes species belonging to the dominant human colonic microbiota ('Ruminococcus bicirculans') reveals two chromosomes and a selective capacity to utilize plant glucans.</title>
        <authorList>
            <consortium name="NISC Comparative Sequencing Program"/>
            <person name="Wegmann U."/>
            <person name="Louis P."/>
            <person name="Goesmann A."/>
            <person name="Henrissat B."/>
            <person name="Duncan S.H."/>
            <person name="Flint H.J."/>
        </authorList>
    </citation>
    <scope>NUCLEOTIDE SEQUENCE</scope>
    <source>
        <strain evidence="2">JCM 19635</strain>
    </source>
</reference>
<evidence type="ECO:0000313" key="2">
    <source>
        <dbReference type="EMBL" id="MFC7671395.1"/>
    </source>
</evidence>
<evidence type="ECO:0000313" key="3">
    <source>
        <dbReference type="Proteomes" id="UP001596513"/>
    </source>
</evidence>
<comment type="caution">
    <text evidence="2">The sequence shown here is derived from an EMBL/GenBank/DDBJ whole genome shotgun (WGS) entry which is preliminary data.</text>
</comment>